<evidence type="ECO:0008006" key="3">
    <source>
        <dbReference type="Google" id="ProtNLM"/>
    </source>
</evidence>
<dbReference type="Gene3D" id="3.80.10.10">
    <property type="entry name" value="Ribonuclease Inhibitor"/>
    <property type="match status" value="1"/>
</dbReference>
<dbReference type="EMBL" id="JARKIB010000360">
    <property type="protein sequence ID" value="KAJ7712684.1"/>
    <property type="molecule type" value="Genomic_DNA"/>
</dbReference>
<name>A0AAD7MDY8_9AGAR</name>
<dbReference type="SUPFAM" id="SSF52047">
    <property type="entry name" value="RNI-like"/>
    <property type="match status" value="1"/>
</dbReference>
<keyword evidence="2" id="KW-1185">Reference proteome</keyword>
<protein>
    <recommendedName>
        <fullName evidence="3">F-box domain-containing protein</fullName>
    </recommendedName>
</protein>
<accession>A0AAD7MDY8</accession>
<organism evidence="1 2">
    <name type="scientific">Mycena metata</name>
    <dbReference type="NCBI Taxonomy" id="1033252"/>
    <lineage>
        <taxon>Eukaryota</taxon>
        <taxon>Fungi</taxon>
        <taxon>Dikarya</taxon>
        <taxon>Basidiomycota</taxon>
        <taxon>Agaricomycotina</taxon>
        <taxon>Agaricomycetes</taxon>
        <taxon>Agaricomycetidae</taxon>
        <taxon>Agaricales</taxon>
        <taxon>Marasmiineae</taxon>
        <taxon>Mycenaceae</taxon>
        <taxon>Mycena</taxon>
    </lineage>
</organism>
<sequence>MASATDTNSLVKTLLAENKRPTEAQEREIRDAIPRLKEVVMKTQKEFNDVDISLAIIPFDQTPDAHLTEELGRLTLELNSAKDRLANHMSSIAFGRQVPVEVLEVIFRLCLPQTDYIVPDSKEAPLVLCRVCSAWRKVALVTPRLWCSLSLHLGRRPGAWKTFLESWLGRSGQLPLSLSIESDPTVQVYQYFNDHVVKLLLKHAKRWHRLRLDVPSSSLTKLLNASFPLLEHLEIDARNPFPGLFFSVSDAPRLQRFSLISGMSNPSSLHVPWDRLTHFDAPNYPFQRQECFSMLAKCKNLTRCTIHISSVTPTTATPQSLPPLLKRLCCLVLIGAIYEDSVTLFLEQMKLKLPSLESLELVNLRPGPFFRPDSPIFELGRQSNLKRLRLAGGRPLDGLFDAVVAIPSLREVYLEKDDLGSPSIPVPYAIQEALDMRISTGVT</sequence>
<dbReference type="Proteomes" id="UP001215598">
    <property type="component" value="Unassembled WGS sequence"/>
</dbReference>
<evidence type="ECO:0000313" key="2">
    <source>
        <dbReference type="Proteomes" id="UP001215598"/>
    </source>
</evidence>
<proteinExistence type="predicted"/>
<reference evidence="1" key="1">
    <citation type="submission" date="2023-03" db="EMBL/GenBank/DDBJ databases">
        <title>Massive genome expansion in bonnet fungi (Mycena s.s.) driven by repeated elements and novel gene families across ecological guilds.</title>
        <authorList>
            <consortium name="Lawrence Berkeley National Laboratory"/>
            <person name="Harder C.B."/>
            <person name="Miyauchi S."/>
            <person name="Viragh M."/>
            <person name="Kuo A."/>
            <person name="Thoen E."/>
            <person name="Andreopoulos B."/>
            <person name="Lu D."/>
            <person name="Skrede I."/>
            <person name="Drula E."/>
            <person name="Henrissat B."/>
            <person name="Morin E."/>
            <person name="Kohler A."/>
            <person name="Barry K."/>
            <person name="LaButti K."/>
            <person name="Morin E."/>
            <person name="Salamov A."/>
            <person name="Lipzen A."/>
            <person name="Mereny Z."/>
            <person name="Hegedus B."/>
            <person name="Baldrian P."/>
            <person name="Stursova M."/>
            <person name="Weitz H."/>
            <person name="Taylor A."/>
            <person name="Grigoriev I.V."/>
            <person name="Nagy L.G."/>
            <person name="Martin F."/>
            <person name="Kauserud H."/>
        </authorList>
    </citation>
    <scope>NUCLEOTIDE SEQUENCE</scope>
    <source>
        <strain evidence="1">CBHHK182m</strain>
    </source>
</reference>
<dbReference type="AlphaFoldDB" id="A0AAD7MDY8"/>
<gene>
    <name evidence="1" type="ORF">B0H16DRAFT_1702768</name>
</gene>
<evidence type="ECO:0000313" key="1">
    <source>
        <dbReference type="EMBL" id="KAJ7712684.1"/>
    </source>
</evidence>
<comment type="caution">
    <text evidence="1">The sequence shown here is derived from an EMBL/GenBank/DDBJ whole genome shotgun (WGS) entry which is preliminary data.</text>
</comment>
<dbReference type="InterPro" id="IPR032675">
    <property type="entry name" value="LRR_dom_sf"/>
</dbReference>